<protein>
    <recommendedName>
        <fullName evidence="7">C2H2-type domain-containing protein</fullName>
    </recommendedName>
</protein>
<dbReference type="Gene3D" id="3.30.160.60">
    <property type="entry name" value="Classic Zinc Finger"/>
    <property type="match status" value="6"/>
</dbReference>
<dbReference type="InterPro" id="IPR036236">
    <property type="entry name" value="Znf_C2H2_sf"/>
</dbReference>
<dbReference type="Pfam" id="PF00096">
    <property type="entry name" value="zf-C2H2"/>
    <property type="match status" value="5"/>
</dbReference>
<evidence type="ECO:0000256" key="5">
    <source>
        <dbReference type="PROSITE-ProRule" id="PRU00042"/>
    </source>
</evidence>
<evidence type="ECO:0000313" key="9">
    <source>
        <dbReference type="Proteomes" id="UP001295684"/>
    </source>
</evidence>
<dbReference type="Proteomes" id="UP001295684">
    <property type="component" value="Unassembled WGS sequence"/>
</dbReference>
<evidence type="ECO:0000256" key="3">
    <source>
        <dbReference type="ARBA" id="ARBA00022771"/>
    </source>
</evidence>
<proteinExistence type="predicted"/>
<comment type="caution">
    <text evidence="8">The sequence shown here is derived from an EMBL/GenBank/DDBJ whole genome shotgun (WGS) entry which is preliminary data.</text>
</comment>
<feature type="domain" description="C2H2-type" evidence="7">
    <location>
        <begin position="139"/>
        <end position="168"/>
    </location>
</feature>
<dbReference type="SMART" id="SM00355">
    <property type="entry name" value="ZnF_C2H2"/>
    <property type="match status" value="6"/>
</dbReference>
<feature type="region of interest" description="Disordered" evidence="6">
    <location>
        <begin position="379"/>
        <end position="468"/>
    </location>
</feature>
<reference evidence="8" key="1">
    <citation type="submission" date="2023-07" db="EMBL/GenBank/DDBJ databases">
        <authorList>
            <consortium name="AG Swart"/>
            <person name="Singh M."/>
            <person name="Singh A."/>
            <person name="Seah K."/>
            <person name="Emmerich C."/>
        </authorList>
    </citation>
    <scope>NUCLEOTIDE SEQUENCE</scope>
    <source>
        <strain evidence="8">DP1</strain>
    </source>
</reference>
<evidence type="ECO:0000259" key="7">
    <source>
        <dbReference type="PROSITE" id="PS50157"/>
    </source>
</evidence>
<keyword evidence="1" id="KW-0479">Metal-binding</keyword>
<dbReference type="FunFam" id="3.30.160.60:FF:000125">
    <property type="entry name" value="Putative zinc finger protein 143"/>
    <property type="match status" value="3"/>
</dbReference>
<feature type="domain" description="C2H2-type" evidence="7">
    <location>
        <begin position="229"/>
        <end position="258"/>
    </location>
</feature>
<evidence type="ECO:0000256" key="4">
    <source>
        <dbReference type="ARBA" id="ARBA00022833"/>
    </source>
</evidence>
<dbReference type="GO" id="GO:0000981">
    <property type="term" value="F:DNA-binding transcription factor activity, RNA polymerase II-specific"/>
    <property type="evidence" value="ECO:0007669"/>
    <property type="project" value="TreeGrafter"/>
</dbReference>
<dbReference type="InterPro" id="IPR013087">
    <property type="entry name" value="Znf_C2H2_type"/>
</dbReference>
<evidence type="ECO:0000313" key="8">
    <source>
        <dbReference type="EMBL" id="CAI2384527.1"/>
    </source>
</evidence>
<feature type="region of interest" description="Disordered" evidence="6">
    <location>
        <begin position="774"/>
        <end position="806"/>
    </location>
</feature>
<keyword evidence="9" id="KW-1185">Reference proteome</keyword>
<feature type="region of interest" description="Disordered" evidence="6">
    <location>
        <begin position="91"/>
        <end position="113"/>
    </location>
</feature>
<feature type="compositionally biased region" description="Basic and acidic residues" evidence="6">
    <location>
        <begin position="796"/>
        <end position="806"/>
    </location>
</feature>
<gene>
    <name evidence="8" type="ORF">ECRASSUSDP1_LOCUS26060</name>
</gene>
<keyword evidence="3 5" id="KW-0863">Zinc-finger</keyword>
<keyword evidence="4" id="KW-0862">Zinc</keyword>
<feature type="domain" description="C2H2-type" evidence="7">
    <location>
        <begin position="289"/>
        <end position="316"/>
    </location>
</feature>
<feature type="domain" description="C2H2-type" evidence="7">
    <location>
        <begin position="199"/>
        <end position="228"/>
    </location>
</feature>
<dbReference type="PROSITE" id="PS00028">
    <property type="entry name" value="ZINC_FINGER_C2H2_1"/>
    <property type="match status" value="5"/>
</dbReference>
<feature type="domain" description="C2H2-type" evidence="7">
    <location>
        <begin position="169"/>
        <end position="198"/>
    </location>
</feature>
<dbReference type="PANTHER" id="PTHR23235">
    <property type="entry name" value="KRUEPPEL-LIKE TRANSCRIPTION FACTOR"/>
    <property type="match status" value="1"/>
</dbReference>
<dbReference type="PROSITE" id="PS50157">
    <property type="entry name" value="ZINC_FINGER_C2H2_2"/>
    <property type="match status" value="6"/>
</dbReference>
<feature type="compositionally biased region" description="Basic and acidic residues" evidence="6">
    <location>
        <begin position="424"/>
        <end position="443"/>
    </location>
</feature>
<organism evidence="8 9">
    <name type="scientific">Euplotes crassus</name>
    <dbReference type="NCBI Taxonomy" id="5936"/>
    <lineage>
        <taxon>Eukaryota</taxon>
        <taxon>Sar</taxon>
        <taxon>Alveolata</taxon>
        <taxon>Ciliophora</taxon>
        <taxon>Intramacronucleata</taxon>
        <taxon>Spirotrichea</taxon>
        <taxon>Hypotrichia</taxon>
        <taxon>Euplotida</taxon>
        <taxon>Euplotidae</taxon>
        <taxon>Moneuplotes</taxon>
    </lineage>
</organism>
<feature type="compositionally biased region" description="Basic and acidic residues" evidence="6">
    <location>
        <begin position="454"/>
        <end position="468"/>
    </location>
</feature>
<feature type="domain" description="C2H2-type" evidence="7">
    <location>
        <begin position="259"/>
        <end position="288"/>
    </location>
</feature>
<feature type="compositionally biased region" description="Polar residues" evidence="6">
    <location>
        <begin position="783"/>
        <end position="795"/>
    </location>
</feature>
<evidence type="ECO:0000256" key="2">
    <source>
        <dbReference type="ARBA" id="ARBA00022737"/>
    </source>
</evidence>
<evidence type="ECO:0000256" key="1">
    <source>
        <dbReference type="ARBA" id="ARBA00022723"/>
    </source>
</evidence>
<dbReference type="FunFam" id="3.30.160.60:FF:000072">
    <property type="entry name" value="zinc finger protein 143 isoform X1"/>
    <property type="match status" value="2"/>
</dbReference>
<feature type="compositionally biased region" description="Basic and acidic residues" evidence="6">
    <location>
        <begin position="396"/>
        <end position="405"/>
    </location>
</feature>
<dbReference type="GO" id="GO:0008270">
    <property type="term" value="F:zinc ion binding"/>
    <property type="evidence" value="ECO:0007669"/>
    <property type="project" value="UniProtKB-KW"/>
</dbReference>
<dbReference type="AlphaFoldDB" id="A0AAD1Y7U4"/>
<dbReference type="FunFam" id="3.30.160.60:FF:000446">
    <property type="entry name" value="Zinc finger protein"/>
    <property type="match status" value="1"/>
</dbReference>
<dbReference type="EMBL" id="CAMPGE010026866">
    <property type="protein sequence ID" value="CAI2384527.1"/>
    <property type="molecule type" value="Genomic_DNA"/>
</dbReference>
<sequence length="806" mass="90421">MKTKIAYEIGVTYINHRMKVRVFNGETFNDLLQRLFFILSIDRNDRLYALKQEENDHLIYNNDELVPDEFYQLTIADTQDKKDLVAPFQSQPIIDNHDDPGSTRSKKGTSESRNRTYYGFPLVQCYSKAKRPKNQPKELYCPFLSCLKKFSETGNLKTHMRTHTGERPFVCNFEDCGKGFITKGHLKTHYLIHSGEKPFKCDYPGCNKQYSRSGRLKIHQRTHTGEKPYICPIKSCEKRFTEKGNLKTHLRIHSGEKPFFCEYDGCNKSFTTQGHLTDHKRRHSGERPYECNDCKIRFMRSGTLKKHQVKYKGSCADISHDDVSSYLDDNDASRNSANLSIKGKRQILSRSKDKNSQLNSNTNFLLLEENKEEIKMRKNEFGPQDAFKNPFDADNSADKERKEDPFAPNPELRLGGQGSSQRKANKELNQSKKDPFAPDESFKDPFANNFKDPFASEKPRDPFGDNKDNAAFKDSGLSLGLKDLSGSKPTVSINYANNVFKTGIPSPMGNYFPSGMDSGTEAARANFYFQYGRPQAYPMFSPSGAASNTRAGFGRKEMDQSPRVDIHPGIFQTPTSRGINVMNPGEMSGRRADPGSFGCSPRDISTTKAVFNQQSNFSNPKRDDNSTQMKFGGKDIMTPQGNYFSGSPYAVPGYQPAFFVPQVGNTPTGGSFGASPAGWSFNIPPSPNTGAHNGTSPFNPAMAFTQVEGSSKDHLSPTFNAANDAKRKINMMTGQDSARQYNSSMNQNYYNKANPGQNFPVSPANAFSFSCKSDCSPAPPISRTYSFSKKQAQQNPKDDSKNDQSK</sequence>
<dbReference type="SUPFAM" id="SSF57667">
    <property type="entry name" value="beta-beta-alpha zinc fingers"/>
    <property type="match status" value="3"/>
</dbReference>
<keyword evidence="2" id="KW-0677">Repeat</keyword>
<feature type="region of interest" description="Disordered" evidence="6">
    <location>
        <begin position="558"/>
        <end position="583"/>
    </location>
</feature>
<accession>A0AAD1Y7U4</accession>
<evidence type="ECO:0000256" key="6">
    <source>
        <dbReference type="SAM" id="MobiDB-lite"/>
    </source>
</evidence>
<name>A0AAD1Y7U4_EUPCR</name>
<dbReference type="GO" id="GO:0000978">
    <property type="term" value="F:RNA polymerase II cis-regulatory region sequence-specific DNA binding"/>
    <property type="evidence" value="ECO:0007669"/>
    <property type="project" value="TreeGrafter"/>
</dbReference>